<evidence type="ECO:0000256" key="1">
    <source>
        <dbReference type="SAM" id="Phobius"/>
    </source>
</evidence>
<feature type="transmembrane region" description="Helical" evidence="1">
    <location>
        <begin position="202"/>
        <end position="221"/>
    </location>
</feature>
<evidence type="ECO:0000313" key="2">
    <source>
        <dbReference type="EMBL" id="HIT74876.1"/>
    </source>
</evidence>
<proteinExistence type="predicted"/>
<feature type="transmembrane region" description="Helical" evidence="1">
    <location>
        <begin position="310"/>
        <end position="332"/>
    </location>
</feature>
<dbReference type="AlphaFoldDB" id="A0A9D1GW44"/>
<gene>
    <name evidence="2" type="ORF">IAA98_04765</name>
</gene>
<reference evidence="2" key="2">
    <citation type="journal article" date="2021" name="PeerJ">
        <title>Extensive microbial diversity within the chicken gut microbiome revealed by metagenomics and culture.</title>
        <authorList>
            <person name="Gilroy R."/>
            <person name="Ravi A."/>
            <person name="Getino M."/>
            <person name="Pursley I."/>
            <person name="Horton D.L."/>
            <person name="Alikhan N.F."/>
            <person name="Baker D."/>
            <person name="Gharbi K."/>
            <person name="Hall N."/>
            <person name="Watson M."/>
            <person name="Adriaenssens E.M."/>
            <person name="Foster-Nyarko E."/>
            <person name="Jarju S."/>
            <person name="Secka A."/>
            <person name="Antonio M."/>
            <person name="Oren A."/>
            <person name="Chaudhuri R.R."/>
            <person name="La Ragione R."/>
            <person name="Hildebrand F."/>
            <person name="Pallen M.J."/>
        </authorList>
    </citation>
    <scope>NUCLEOTIDE SEQUENCE</scope>
    <source>
        <strain evidence="2">ChiGjej1B1-24693</strain>
    </source>
</reference>
<feature type="transmembrane region" description="Helical" evidence="1">
    <location>
        <begin position="275"/>
        <end position="298"/>
    </location>
</feature>
<comment type="caution">
    <text evidence="2">The sequence shown here is derived from an EMBL/GenBank/DDBJ whole genome shotgun (WGS) entry which is preliminary data.</text>
</comment>
<keyword evidence="1" id="KW-0812">Transmembrane</keyword>
<keyword evidence="1" id="KW-1133">Transmembrane helix</keyword>
<dbReference type="Proteomes" id="UP000886842">
    <property type="component" value="Unassembled WGS sequence"/>
</dbReference>
<feature type="transmembrane region" description="Helical" evidence="1">
    <location>
        <begin position="25"/>
        <end position="49"/>
    </location>
</feature>
<evidence type="ECO:0008006" key="4">
    <source>
        <dbReference type="Google" id="ProtNLM"/>
    </source>
</evidence>
<sequence length="435" mass="45049">MSALRLWLLLRRGAAATSRLPEVLAVLAFAVSSGAMLVVLGGLHAMIVRWQAAPEDGAAQLYLWLAVVASGLMVIPILTLGGQAARLTLARRNERLAILRLCGATTAQTSVITMAETLVQAGLGALLGLGLYGLSLPLLTLIGFRGVRLSWAELWIGPGWLALGLLSVLVLALVSGLICLAGVAVTPLGVANRVSPKRLRTVRVVIAGGMLLAWPVLFSYLPAAGLVLMALGTVAVVNLVGPWLLMAFGSAMAGAARTAPTLLAARRIVDDPRSAWRACSAFALVIMLATLSSFTTVLGTAGDDELPRDLSTGAVITMVIVSVVAATSSGVVHASRVIDQAPVYRSLTLAGTEVAVLDATRLREIVWPLAVTALTAGGFATLLLLPLSLQAPLALPRFAVAVLGSAALTVVALLASRPLLLRAARPVVHQELTSA</sequence>
<feature type="transmembrane region" description="Helical" evidence="1">
    <location>
        <begin position="126"/>
        <end position="147"/>
    </location>
</feature>
<feature type="transmembrane region" description="Helical" evidence="1">
    <location>
        <begin position="395"/>
        <end position="415"/>
    </location>
</feature>
<reference evidence="2" key="1">
    <citation type="submission" date="2020-10" db="EMBL/GenBank/DDBJ databases">
        <authorList>
            <person name="Gilroy R."/>
        </authorList>
    </citation>
    <scope>NUCLEOTIDE SEQUENCE</scope>
    <source>
        <strain evidence="2">ChiGjej1B1-24693</strain>
    </source>
</reference>
<evidence type="ECO:0000313" key="3">
    <source>
        <dbReference type="Proteomes" id="UP000886842"/>
    </source>
</evidence>
<dbReference type="EMBL" id="DVLP01000145">
    <property type="protein sequence ID" value="HIT74876.1"/>
    <property type="molecule type" value="Genomic_DNA"/>
</dbReference>
<feature type="transmembrane region" description="Helical" evidence="1">
    <location>
        <begin position="227"/>
        <end position="254"/>
    </location>
</feature>
<name>A0A9D1GW44_9ACTN</name>
<keyword evidence="1" id="KW-0472">Membrane</keyword>
<feature type="transmembrane region" description="Helical" evidence="1">
    <location>
        <begin position="61"/>
        <end position="85"/>
    </location>
</feature>
<feature type="transmembrane region" description="Helical" evidence="1">
    <location>
        <begin position="365"/>
        <end position="389"/>
    </location>
</feature>
<accession>A0A9D1GW44</accession>
<feature type="transmembrane region" description="Helical" evidence="1">
    <location>
        <begin position="159"/>
        <end position="190"/>
    </location>
</feature>
<organism evidence="2 3">
    <name type="scientific">Candidatus Avipropionibacterium avicola</name>
    <dbReference type="NCBI Taxonomy" id="2840701"/>
    <lineage>
        <taxon>Bacteria</taxon>
        <taxon>Bacillati</taxon>
        <taxon>Actinomycetota</taxon>
        <taxon>Actinomycetes</taxon>
        <taxon>Propionibacteriales</taxon>
        <taxon>Propionibacteriaceae</taxon>
        <taxon>Propionibacteriaceae incertae sedis</taxon>
        <taxon>Candidatus Avipropionibacterium</taxon>
    </lineage>
</organism>
<protein>
    <recommendedName>
        <fullName evidence="4">FtsX-like permease family protein</fullName>
    </recommendedName>
</protein>